<dbReference type="CDD" id="cd00192">
    <property type="entry name" value="PTKc"/>
    <property type="match status" value="1"/>
</dbReference>
<dbReference type="SUPFAM" id="SSF48726">
    <property type="entry name" value="Immunoglobulin"/>
    <property type="match status" value="3"/>
</dbReference>
<evidence type="ECO:0000256" key="3">
    <source>
        <dbReference type="ARBA" id="ARBA00011902"/>
    </source>
</evidence>
<dbReference type="PANTHER" id="PTHR24416:SF621">
    <property type="entry name" value="TYROSINE KINASE RECEPTOR CAD96CA"/>
    <property type="match status" value="1"/>
</dbReference>
<dbReference type="SUPFAM" id="SSF49265">
    <property type="entry name" value="Fibronectin type III"/>
    <property type="match status" value="2"/>
</dbReference>
<comment type="similarity">
    <text evidence="2">Belongs to the protein kinase superfamily. CAMK Ser/Thr protein kinase family.</text>
</comment>
<keyword evidence="15" id="KW-0067">ATP-binding</keyword>
<keyword evidence="12" id="KW-0325">Glycoprotein</keyword>
<evidence type="ECO:0000256" key="7">
    <source>
        <dbReference type="ARBA" id="ARBA00022777"/>
    </source>
</evidence>
<dbReference type="InterPro" id="IPR011009">
    <property type="entry name" value="Kinase-like_dom_sf"/>
</dbReference>
<feature type="domain" description="Ig-like" evidence="19">
    <location>
        <begin position="510"/>
        <end position="594"/>
    </location>
</feature>
<evidence type="ECO:0000256" key="6">
    <source>
        <dbReference type="ARBA" id="ARBA00022737"/>
    </source>
</evidence>
<keyword evidence="13" id="KW-0393">Immunoglobulin domain</keyword>
<proteinExistence type="inferred from homology"/>
<keyword evidence="5 17" id="KW-0812">Transmembrane</keyword>
<keyword evidence="15" id="KW-0547">Nucleotide-binding</keyword>
<evidence type="ECO:0000256" key="15">
    <source>
        <dbReference type="PROSITE-ProRule" id="PRU10141"/>
    </source>
</evidence>
<dbReference type="CDD" id="cd00063">
    <property type="entry name" value="FN3"/>
    <property type="match status" value="3"/>
</dbReference>
<protein>
    <recommendedName>
        <fullName evidence="3">receptor protein-tyrosine kinase</fullName>
        <ecNumber evidence="3">2.7.10.1</ecNumber>
    </recommendedName>
</protein>
<keyword evidence="11" id="KW-0675">Receptor</keyword>
<dbReference type="PROSITE" id="PS50853">
    <property type="entry name" value="FN3"/>
    <property type="match status" value="3"/>
</dbReference>
<dbReference type="InterPro" id="IPR050122">
    <property type="entry name" value="RTK"/>
</dbReference>
<keyword evidence="22" id="KW-1185">Reference proteome</keyword>
<dbReference type="SMART" id="SM00060">
    <property type="entry name" value="FN3"/>
    <property type="match status" value="3"/>
</dbReference>
<dbReference type="SMART" id="SM00409">
    <property type="entry name" value="IG"/>
    <property type="match status" value="5"/>
</dbReference>
<evidence type="ECO:0000313" key="21">
    <source>
        <dbReference type="EMBL" id="CAH3157618.1"/>
    </source>
</evidence>
<comment type="caution">
    <text evidence="21">The sequence shown here is derived from an EMBL/GenBank/DDBJ whole genome shotgun (WGS) entry which is preliminary data.</text>
</comment>
<dbReference type="PRINTS" id="PR00109">
    <property type="entry name" value="TYRKINASE"/>
</dbReference>
<gene>
    <name evidence="21" type="ORF">PLOB_00002324</name>
</gene>
<dbReference type="PROSITE" id="PS00109">
    <property type="entry name" value="PROTEIN_KINASE_TYR"/>
    <property type="match status" value="1"/>
</dbReference>
<feature type="domain" description="Protein kinase" evidence="18">
    <location>
        <begin position="1002"/>
        <end position="1286"/>
    </location>
</feature>
<dbReference type="Gene3D" id="2.60.40.10">
    <property type="entry name" value="Immunoglobulins"/>
    <property type="match status" value="7"/>
</dbReference>
<dbReference type="PROSITE" id="PS00107">
    <property type="entry name" value="PROTEIN_KINASE_ATP"/>
    <property type="match status" value="1"/>
</dbReference>
<reference evidence="21 22" key="1">
    <citation type="submission" date="2022-05" db="EMBL/GenBank/DDBJ databases">
        <authorList>
            <consortium name="Genoscope - CEA"/>
            <person name="William W."/>
        </authorList>
    </citation>
    <scope>NUCLEOTIDE SEQUENCE [LARGE SCALE GENOMIC DNA]</scope>
</reference>
<feature type="domain" description="Fibronectin type-III" evidence="20">
    <location>
        <begin position="793"/>
        <end position="885"/>
    </location>
</feature>
<evidence type="ECO:0000256" key="16">
    <source>
        <dbReference type="SAM" id="MobiDB-lite"/>
    </source>
</evidence>
<keyword evidence="9 17" id="KW-0472">Membrane</keyword>
<dbReference type="PANTHER" id="PTHR24416">
    <property type="entry name" value="TYROSINE-PROTEIN KINASE RECEPTOR"/>
    <property type="match status" value="1"/>
</dbReference>
<evidence type="ECO:0000313" key="22">
    <source>
        <dbReference type="Proteomes" id="UP001159405"/>
    </source>
</evidence>
<dbReference type="PROSITE" id="PS50011">
    <property type="entry name" value="PROTEIN_KINASE_DOM"/>
    <property type="match status" value="1"/>
</dbReference>
<evidence type="ECO:0000256" key="1">
    <source>
        <dbReference type="ARBA" id="ARBA00004167"/>
    </source>
</evidence>
<keyword evidence="7" id="KW-0418">Kinase</keyword>
<keyword evidence="6" id="KW-0677">Repeat</keyword>
<name>A0ABN8Q5D8_9CNID</name>
<dbReference type="InterPro" id="IPR003961">
    <property type="entry name" value="FN3_dom"/>
</dbReference>
<feature type="domain" description="Fibronectin type-III" evidence="20">
    <location>
        <begin position="598"/>
        <end position="692"/>
    </location>
</feature>
<dbReference type="InterPro" id="IPR001245">
    <property type="entry name" value="Ser-Thr/Tyr_kinase_cat_dom"/>
</dbReference>
<feature type="region of interest" description="Disordered" evidence="16">
    <location>
        <begin position="367"/>
        <end position="386"/>
    </location>
</feature>
<dbReference type="InterPro" id="IPR036116">
    <property type="entry name" value="FN3_sf"/>
</dbReference>
<dbReference type="InterPro" id="IPR003599">
    <property type="entry name" value="Ig_sub"/>
</dbReference>
<evidence type="ECO:0000256" key="11">
    <source>
        <dbReference type="ARBA" id="ARBA00023170"/>
    </source>
</evidence>
<keyword evidence="8 17" id="KW-1133">Transmembrane helix</keyword>
<dbReference type="EMBL" id="CALNXK010000108">
    <property type="protein sequence ID" value="CAH3157618.1"/>
    <property type="molecule type" value="Genomic_DNA"/>
</dbReference>
<dbReference type="Gene3D" id="1.10.510.10">
    <property type="entry name" value="Transferase(Phosphotransferase) domain 1"/>
    <property type="match status" value="1"/>
</dbReference>
<evidence type="ECO:0000259" key="19">
    <source>
        <dbReference type="PROSITE" id="PS50835"/>
    </source>
</evidence>
<evidence type="ECO:0000259" key="18">
    <source>
        <dbReference type="PROSITE" id="PS50011"/>
    </source>
</evidence>
<evidence type="ECO:0000256" key="14">
    <source>
        <dbReference type="ARBA" id="ARBA00051243"/>
    </source>
</evidence>
<evidence type="ECO:0000256" key="9">
    <source>
        <dbReference type="ARBA" id="ARBA00023136"/>
    </source>
</evidence>
<organism evidence="21 22">
    <name type="scientific">Porites lobata</name>
    <dbReference type="NCBI Taxonomy" id="104759"/>
    <lineage>
        <taxon>Eukaryota</taxon>
        <taxon>Metazoa</taxon>
        <taxon>Cnidaria</taxon>
        <taxon>Anthozoa</taxon>
        <taxon>Hexacorallia</taxon>
        <taxon>Scleractinia</taxon>
        <taxon>Fungiina</taxon>
        <taxon>Poritidae</taxon>
        <taxon>Porites</taxon>
    </lineage>
</organism>
<dbReference type="InterPro" id="IPR008266">
    <property type="entry name" value="Tyr_kinase_AS"/>
</dbReference>
<comment type="catalytic activity">
    <reaction evidence="14">
        <text>L-tyrosyl-[protein] + ATP = O-phospho-L-tyrosyl-[protein] + ADP + H(+)</text>
        <dbReference type="Rhea" id="RHEA:10596"/>
        <dbReference type="Rhea" id="RHEA-COMP:10136"/>
        <dbReference type="Rhea" id="RHEA-COMP:20101"/>
        <dbReference type="ChEBI" id="CHEBI:15378"/>
        <dbReference type="ChEBI" id="CHEBI:30616"/>
        <dbReference type="ChEBI" id="CHEBI:46858"/>
        <dbReference type="ChEBI" id="CHEBI:61978"/>
        <dbReference type="ChEBI" id="CHEBI:456216"/>
        <dbReference type="EC" id="2.7.10.1"/>
    </reaction>
</comment>
<sequence>MSDIHLISGYKGNSVTGLLGSSVNFSWSFSNGTKGVRGVLFGLIKDHRARDFIPNGILVAFGESGSPESVPVPVQYNGRVSGSYDGNTSTVHAIFTLSSIEKDDERFFGCRVSPQYSFDAEVFDSVYLNVAETPNITHPMANAVSDNEGRLVNISCRATGNPDPDVRWIHNGKVKSSGARTAELIFGKVGKEDTGMYICEANNSFGRAEKQLYFIVNYQTLVVQFKSPYQGKIVTGVIGQSVTFQWKFSGRVDECHELISLQDITEYFPAKLDWSAHLYKPFTFIEFILGTCQMQLLFKSPYHWKTVTGWTGHSVTFTWTFSGAVDTVTWGIKEAGANAIDYKNGLLVVIDKRGVVELSSQSVPNAYKSRVSGNRTGDSSSGQASFTLSNITKDDERFYGCSIKPDDPNQGPEVDFVHLILVEVPTITYPTAENASYNEGSHVNITCAATGKPDPEVRWTHNGQVKSSGQNTAYLSFCKTDKKDAGIYTCIANNSAGRIAKQLKLEVNYPATINNITSSMANSWIGQTVTLLCKADGVPVPILYWYKPDGTKLNEVKAYESTAVLTMNTEHDFGLYNCTADNGFPLASKMIQVKQIKGPSLPNIAIDVQATSMTVKWTVPADNGGSPITAYRVVLLQRDTVIGEKNVTDPVTKTCVFAGLRKSSIYTLRVSARNFVFEGPFSQATVQTKPEGIPEAALIKDLPPETKDVTVKLMWDEPQNNGAAITKYTVYQRIVNNSNATREWTKIRIITDVSVREVAVKLEKDREYEFLVTASNRFGESVKEEKYTRKIAAVGDVPASVEITDEIILYWDEPDSNGAAITRYSIYQRVGNEWKLIGVINDISKREYVVEIEKGKVYEFVVTATNKYGESSLEENIKWIQALSGSNPAANQTGSVRNSEGLLHGVYASCILLLLIFTFTLIFLIWKMRLRLELTNSRRKINTVKGKEFVDMEPIATQDEPVTQPSSTMEYDDVVTSATPGSGDYMPLHPSRRSWEITRQQVNIIKVIGKGAFSEVAKATLWNLRENQKVITVAAKMLRANAPDSDRKDLLSELELMKKLKPHPHVIKLLACVTETDPLLVLIEFVPFGDLLGYLRKSRGLSDTYFEDPDVKPQTSLTAEQLMKFAWQVADGMCYLSSRKIIHRDLAARNVLVGERETCKVTDFGMARNVQGDDIYSKKSRGRLPVKWTAYEALLYGVYTTQSDVWSYGILLYEILTIGGSPYPDVKARQIADRLQEGYRMPRPKHVDDTLYQLMLKCWEEQPTDRPTFNKLRKTMKEMEKKHKTYVNLSQYDNRLYANGDDLIEEEQDEVKSRSATQF</sequence>
<feature type="binding site" evidence="15">
    <location>
        <position position="1036"/>
    </location>
    <ligand>
        <name>ATP</name>
        <dbReference type="ChEBI" id="CHEBI:30616"/>
    </ligand>
</feature>
<evidence type="ECO:0000256" key="2">
    <source>
        <dbReference type="ARBA" id="ARBA00006692"/>
    </source>
</evidence>
<dbReference type="EC" id="2.7.10.1" evidence="3"/>
<dbReference type="Proteomes" id="UP001159405">
    <property type="component" value="Unassembled WGS sequence"/>
</dbReference>
<dbReference type="Gene3D" id="3.30.200.20">
    <property type="entry name" value="Phosphorylase Kinase, domain 1"/>
    <property type="match status" value="1"/>
</dbReference>
<dbReference type="InterPro" id="IPR036179">
    <property type="entry name" value="Ig-like_dom_sf"/>
</dbReference>
<evidence type="ECO:0000256" key="5">
    <source>
        <dbReference type="ARBA" id="ARBA00022692"/>
    </source>
</evidence>
<evidence type="ECO:0000256" key="12">
    <source>
        <dbReference type="ARBA" id="ARBA00023180"/>
    </source>
</evidence>
<dbReference type="SMART" id="SM00219">
    <property type="entry name" value="TyrKc"/>
    <property type="match status" value="1"/>
</dbReference>
<dbReference type="InterPro" id="IPR000719">
    <property type="entry name" value="Prot_kinase_dom"/>
</dbReference>
<dbReference type="InterPro" id="IPR020635">
    <property type="entry name" value="Tyr_kinase_cat_dom"/>
</dbReference>
<dbReference type="Pfam" id="PF07714">
    <property type="entry name" value="PK_Tyr_Ser-Thr"/>
    <property type="match status" value="1"/>
</dbReference>
<dbReference type="InterPro" id="IPR013783">
    <property type="entry name" value="Ig-like_fold"/>
</dbReference>
<dbReference type="InterPro" id="IPR003598">
    <property type="entry name" value="Ig_sub2"/>
</dbReference>
<feature type="transmembrane region" description="Helical" evidence="17">
    <location>
        <begin position="906"/>
        <end position="926"/>
    </location>
</feature>
<evidence type="ECO:0000259" key="20">
    <source>
        <dbReference type="PROSITE" id="PS50853"/>
    </source>
</evidence>
<feature type="domain" description="Ig-like" evidence="19">
    <location>
        <begin position="134"/>
        <end position="213"/>
    </location>
</feature>
<dbReference type="Pfam" id="PF13927">
    <property type="entry name" value="Ig_3"/>
    <property type="match status" value="3"/>
</dbReference>
<dbReference type="SUPFAM" id="SSF56112">
    <property type="entry name" value="Protein kinase-like (PK-like)"/>
    <property type="match status" value="1"/>
</dbReference>
<dbReference type="SMART" id="SM00408">
    <property type="entry name" value="IGc2"/>
    <property type="match status" value="3"/>
</dbReference>
<evidence type="ECO:0000256" key="4">
    <source>
        <dbReference type="ARBA" id="ARBA00022679"/>
    </source>
</evidence>
<dbReference type="Pfam" id="PF00041">
    <property type="entry name" value="fn3"/>
    <property type="match status" value="1"/>
</dbReference>
<dbReference type="PROSITE" id="PS50835">
    <property type="entry name" value="IG_LIKE"/>
    <property type="match status" value="3"/>
</dbReference>
<evidence type="ECO:0000256" key="10">
    <source>
        <dbReference type="ARBA" id="ARBA00023157"/>
    </source>
</evidence>
<feature type="domain" description="Fibronectin type-III" evidence="20">
    <location>
        <begin position="694"/>
        <end position="791"/>
    </location>
</feature>
<evidence type="ECO:0000256" key="17">
    <source>
        <dbReference type="SAM" id="Phobius"/>
    </source>
</evidence>
<evidence type="ECO:0000256" key="13">
    <source>
        <dbReference type="ARBA" id="ARBA00023319"/>
    </source>
</evidence>
<accession>A0ABN8Q5D8</accession>
<evidence type="ECO:0000256" key="8">
    <source>
        <dbReference type="ARBA" id="ARBA00022989"/>
    </source>
</evidence>
<feature type="compositionally biased region" description="Polar residues" evidence="16">
    <location>
        <begin position="371"/>
        <end position="386"/>
    </location>
</feature>
<keyword evidence="4" id="KW-0808">Transferase</keyword>
<dbReference type="InterPro" id="IPR007110">
    <property type="entry name" value="Ig-like_dom"/>
</dbReference>
<comment type="subcellular location">
    <subcellularLocation>
        <location evidence="1">Membrane</location>
        <topology evidence="1">Single-pass membrane protein</topology>
    </subcellularLocation>
</comment>
<keyword evidence="10" id="KW-1015">Disulfide bond</keyword>
<dbReference type="InterPro" id="IPR017441">
    <property type="entry name" value="Protein_kinase_ATP_BS"/>
</dbReference>
<feature type="domain" description="Ig-like" evidence="19">
    <location>
        <begin position="425"/>
        <end position="506"/>
    </location>
</feature>